<dbReference type="InterPro" id="IPR002772">
    <property type="entry name" value="Glyco_hydro_3_C"/>
</dbReference>
<sequence>NAYFIHTNVGYGLTALVPSVYSAGCSNIACGTAQLDDAKKIAAQADATVVITESWDRVDLHLPGQQPLLVSEIAKVSKGPVILVIMSEGSMDIAFVGFPGEAGGAAIADVIFGAYNPRKLANSVLLIGGRLPMTWYPQAFADKVPMTNMTGYPGRSYRFYTGDVVYAFGDGLSYTTFHHRLVRAPKLVSIPLEEKHICHSSDCKSIDVLSESICQNLVIDIHLRVKNGGRMSGSHTVLMFSTPPGVHSSPVKKLLGFEKVFLESQMVHTVKFKFDVCKDFSVFDELGNKKVGLGEHILHVGNF</sequence>
<dbReference type="Gene3D" id="2.60.40.10">
    <property type="entry name" value="Immunoglobulins"/>
    <property type="match status" value="1"/>
</dbReference>
<dbReference type="GO" id="GO:0046556">
    <property type="term" value="F:alpha-L-arabinofuranosidase activity"/>
    <property type="evidence" value="ECO:0007669"/>
    <property type="project" value="TreeGrafter"/>
</dbReference>
<name>A0AA41VN90_PAPNU</name>
<accession>A0AA41VN90</accession>
<dbReference type="GO" id="GO:0009044">
    <property type="term" value="F:xylan 1,4-beta-xylosidase activity"/>
    <property type="evidence" value="ECO:0007669"/>
    <property type="project" value="InterPro"/>
</dbReference>
<protein>
    <recommendedName>
        <fullName evidence="3">Fibronectin type III-like domain-containing protein</fullName>
    </recommendedName>
</protein>
<dbReference type="AlphaFoldDB" id="A0AA41VN90"/>
<dbReference type="EMBL" id="JAJJMA010257912">
    <property type="protein sequence ID" value="MCL7044421.1"/>
    <property type="molecule type" value="Genomic_DNA"/>
</dbReference>
<dbReference type="Proteomes" id="UP001177140">
    <property type="component" value="Unassembled WGS sequence"/>
</dbReference>
<feature type="non-terminal residue" evidence="4">
    <location>
        <position position="303"/>
    </location>
</feature>
<dbReference type="PANTHER" id="PTHR42721:SF14">
    <property type="entry name" value="BETA-D-XYLOSIDASE 4-RELATED"/>
    <property type="match status" value="1"/>
</dbReference>
<dbReference type="InterPro" id="IPR013783">
    <property type="entry name" value="Ig-like_fold"/>
</dbReference>
<dbReference type="PANTHER" id="PTHR42721">
    <property type="entry name" value="SUGAR HYDROLASE-RELATED"/>
    <property type="match status" value="1"/>
</dbReference>
<dbReference type="Gene3D" id="3.40.50.1700">
    <property type="entry name" value="Glycoside hydrolase family 3 C-terminal domain"/>
    <property type="match status" value="1"/>
</dbReference>
<proteinExistence type="predicted"/>
<keyword evidence="5" id="KW-1185">Reference proteome</keyword>
<comment type="caution">
    <text evidence="4">The sequence shown here is derived from an EMBL/GenBank/DDBJ whole genome shotgun (WGS) entry which is preliminary data.</text>
</comment>
<dbReference type="InterPro" id="IPR036881">
    <property type="entry name" value="Glyco_hydro_3_C_sf"/>
</dbReference>
<evidence type="ECO:0000259" key="3">
    <source>
        <dbReference type="SMART" id="SM01217"/>
    </source>
</evidence>
<evidence type="ECO:0000313" key="4">
    <source>
        <dbReference type="EMBL" id="MCL7044421.1"/>
    </source>
</evidence>
<dbReference type="GO" id="GO:0048046">
    <property type="term" value="C:apoplast"/>
    <property type="evidence" value="ECO:0007669"/>
    <property type="project" value="TreeGrafter"/>
</dbReference>
<keyword evidence="1" id="KW-0378">Hydrolase</keyword>
<reference evidence="4" key="1">
    <citation type="submission" date="2022-03" db="EMBL/GenBank/DDBJ databases">
        <title>A functionally conserved STORR gene fusion in Papaver species that diverged 16.8 million years ago.</title>
        <authorList>
            <person name="Catania T."/>
        </authorList>
    </citation>
    <scope>NUCLEOTIDE SEQUENCE</scope>
    <source>
        <strain evidence="4">S-191538</strain>
    </source>
</reference>
<dbReference type="SUPFAM" id="SSF52279">
    <property type="entry name" value="Beta-D-glucan exohydrolase, C-terminal domain"/>
    <property type="match status" value="1"/>
</dbReference>
<keyword evidence="2" id="KW-0326">Glycosidase</keyword>
<evidence type="ECO:0000313" key="5">
    <source>
        <dbReference type="Proteomes" id="UP001177140"/>
    </source>
</evidence>
<dbReference type="GO" id="GO:0031222">
    <property type="term" value="P:arabinan catabolic process"/>
    <property type="evidence" value="ECO:0007669"/>
    <property type="project" value="TreeGrafter"/>
</dbReference>
<dbReference type="SMART" id="SM01217">
    <property type="entry name" value="Fn3_like"/>
    <property type="match status" value="1"/>
</dbReference>
<dbReference type="Pfam" id="PF01915">
    <property type="entry name" value="Glyco_hydro_3_C"/>
    <property type="match status" value="1"/>
</dbReference>
<evidence type="ECO:0000256" key="2">
    <source>
        <dbReference type="ARBA" id="ARBA00023295"/>
    </source>
</evidence>
<organism evidence="4 5">
    <name type="scientific">Papaver nudicaule</name>
    <name type="common">Iceland poppy</name>
    <dbReference type="NCBI Taxonomy" id="74823"/>
    <lineage>
        <taxon>Eukaryota</taxon>
        <taxon>Viridiplantae</taxon>
        <taxon>Streptophyta</taxon>
        <taxon>Embryophyta</taxon>
        <taxon>Tracheophyta</taxon>
        <taxon>Spermatophyta</taxon>
        <taxon>Magnoliopsida</taxon>
        <taxon>Ranunculales</taxon>
        <taxon>Papaveraceae</taxon>
        <taxon>Papaveroideae</taxon>
        <taxon>Papaver</taxon>
    </lineage>
</organism>
<dbReference type="GO" id="GO:0045493">
    <property type="term" value="P:xylan catabolic process"/>
    <property type="evidence" value="ECO:0007669"/>
    <property type="project" value="InterPro"/>
</dbReference>
<feature type="domain" description="Fibronectin type III-like" evidence="3">
    <location>
        <begin position="235"/>
        <end position="301"/>
    </location>
</feature>
<dbReference type="Pfam" id="PF14310">
    <property type="entry name" value="Fn3-like"/>
    <property type="match status" value="1"/>
</dbReference>
<dbReference type="InterPro" id="IPR044993">
    <property type="entry name" value="BXL"/>
</dbReference>
<evidence type="ECO:0000256" key="1">
    <source>
        <dbReference type="ARBA" id="ARBA00022801"/>
    </source>
</evidence>
<gene>
    <name evidence="4" type="ORF">MKW94_030051</name>
</gene>
<dbReference type="InterPro" id="IPR026891">
    <property type="entry name" value="Fn3-like"/>
</dbReference>